<feature type="transmembrane region" description="Helical" evidence="1">
    <location>
        <begin position="147"/>
        <end position="173"/>
    </location>
</feature>
<evidence type="ECO:0000256" key="1">
    <source>
        <dbReference type="SAM" id="Phobius"/>
    </source>
</evidence>
<organism evidence="2 3">
    <name type="scientific">Thermogemmata fonticola</name>
    <dbReference type="NCBI Taxonomy" id="2755323"/>
    <lineage>
        <taxon>Bacteria</taxon>
        <taxon>Pseudomonadati</taxon>
        <taxon>Planctomycetota</taxon>
        <taxon>Planctomycetia</taxon>
        <taxon>Gemmatales</taxon>
        <taxon>Gemmataceae</taxon>
        <taxon>Thermogemmata</taxon>
    </lineage>
</organism>
<gene>
    <name evidence="2" type="ORF">H0921_15210</name>
</gene>
<evidence type="ECO:0000313" key="2">
    <source>
        <dbReference type="EMBL" id="MBA2227507.1"/>
    </source>
</evidence>
<proteinExistence type="predicted"/>
<sequence length="186" mass="19817">MARRRTTAPTNQALAGIGAAILLIGLFLPMVSAAGSWLSFIDVTWKAATLGRILVETDDGARPPQGRGLQLQDESNRKLSHPEIALVVVGIFAILYPIYTFVLVAITFFQICVGTRRGVYALLGGLALFATIFYGIALYALSTHKEFAFFAVLASPGFGWAVVLVGAVVLTIAGMIEAQPPIRGIP</sequence>
<keyword evidence="1" id="KW-1133">Transmembrane helix</keyword>
<keyword evidence="1" id="KW-0472">Membrane</keyword>
<comment type="caution">
    <text evidence="2">The sequence shown here is derived from an EMBL/GenBank/DDBJ whole genome shotgun (WGS) entry which is preliminary data.</text>
</comment>
<reference evidence="2 3" key="1">
    <citation type="submission" date="2020-07" db="EMBL/GenBank/DDBJ databases">
        <title>Thermogemmata thermophila gen. nov., sp. nov., a novel moderate thermophilic planctomycete from a Kamchatka hot spring.</title>
        <authorList>
            <person name="Elcheninov A.G."/>
            <person name="Podosokorskaya O.A."/>
            <person name="Kovaleva O.L."/>
            <person name="Novikov A."/>
            <person name="Bonch-Osmolovskaya E.A."/>
            <person name="Toshchakov S.V."/>
            <person name="Kublanov I.V."/>
        </authorList>
    </citation>
    <scope>NUCLEOTIDE SEQUENCE [LARGE SCALE GENOMIC DNA]</scope>
    <source>
        <strain evidence="2 3">2918</strain>
    </source>
</reference>
<dbReference type="EMBL" id="JACEFB010000015">
    <property type="protein sequence ID" value="MBA2227507.1"/>
    <property type="molecule type" value="Genomic_DNA"/>
</dbReference>
<feature type="transmembrane region" description="Helical" evidence="1">
    <location>
        <begin position="120"/>
        <end position="141"/>
    </location>
</feature>
<name>A0A7V8VGI4_9BACT</name>
<keyword evidence="1" id="KW-0812">Transmembrane</keyword>
<dbReference type="AlphaFoldDB" id="A0A7V8VGI4"/>
<accession>A0A7V8VGI4</accession>
<protein>
    <submittedName>
        <fullName evidence="2">Uncharacterized protein</fullName>
    </submittedName>
</protein>
<evidence type="ECO:0000313" key="3">
    <source>
        <dbReference type="Proteomes" id="UP000542342"/>
    </source>
</evidence>
<feature type="transmembrane region" description="Helical" evidence="1">
    <location>
        <begin position="84"/>
        <end position="108"/>
    </location>
</feature>
<dbReference type="Proteomes" id="UP000542342">
    <property type="component" value="Unassembled WGS sequence"/>
</dbReference>
<keyword evidence="3" id="KW-1185">Reference proteome</keyword>
<dbReference type="RefSeq" id="WP_194539375.1">
    <property type="nucleotide sequence ID" value="NZ_JACEFB010000015.1"/>
</dbReference>